<dbReference type="Pfam" id="PF12697">
    <property type="entry name" value="Abhydrolase_6"/>
    <property type="match status" value="1"/>
</dbReference>
<accession>G8TVX7</accession>
<feature type="domain" description="AB hydrolase-1" evidence="2">
    <location>
        <begin position="21"/>
        <end position="245"/>
    </location>
</feature>
<comment type="similarity">
    <text evidence="1">Belongs to the AB hydrolase superfamily.</text>
</comment>
<reference evidence="3 4" key="2">
    <citation type="journal article" date="2012" name="Stand. Genomic Sci.">
        <title>Complete genome sequence of the moderately thermophilic mineral-sulfide-oxidizing firmicute Sulfobacillus acidophilus type strain (NAL(T)).</title>
        <authorList>
            <person name="Anderson I."/>
            <person name="Chertkov O."/>
            <person name="Chen A."/>
            <person name="Saunders E."/>
            <person name="Lapidus A."/>
            <person name="Nolan M."/>
            <person name="Lucas S."/>
            <person name="Hammon N."/>
            <person name="Deshpande S."/>
            <person name="Cheng J.F."/>
            <person name="Han C."/>
            <person name="Tapia R."/>
            <person name="Goodwin L.A."/>
            <person name="Pitluck S."/>
            <person name="Liolios K."/>
            <person name="Pagani I."/>
            <person name="Ivanova N."/>
            <person name="Mikhailova N."/>
            <person name="Pati A."/>
            <person name="Palaniappan K."/>
            <person name="Land M."/>
            <person name="Pan C."/>
            <person name="Rohde M."/>
            <person name="Pukall R."/>
            <person name="Goker M."/>
            <person name="Detter J.C."/>
            <person name="Woyke T."/>
            <person name="Bristow J."/>
            <person name="Eisen J.A."/>
            <person name="Markowitz V."/>
            <person name="Hugenholtz P."/>
            <person name="Kyrpides N.C."/>
            <person name="Klenk H.P."/>
            <person name="Mavromatis K."/>
        </authorList>
    </citation>
    <scope>NUCLEOTIDE SEQUENCE [LARGE SCALE GENOMIC DNA]</scope>
    <source>
        <strain evidence="4">ATCC 700253 / DSM 10332 / NAL</strain>
    </source>
</reference>
<dbReference type="PATRIC" id="fig|679936.5.peg.1387"/>
<organism evidence="3 4">
    <name type="scientific">Sulfobacillus acidophilus (strain ATCC 700253 / DSM 10332 / NAL)</name>
    <dbReference type="NCBI Taxonomy" id="679936"/>
    <lineage>
        <taxon>Bacteria</taxon>
        <taxon>Bacillati</taxon>
        <taxon>Bacillota</taxon>
        <taxon>Clostridia</taxon>
        <taxon>Eubacteriales</taxon>
        <taxon>Clostridiales Family XVII. Incertae Sedis</taxon>
        <taxon>Sulfobacillus</taxon>
    </lineage>
</organism>
<evidence type="ECO:0000259" key="2">
    <source>
        <dbReference type="Pfam" id="PF12697"/>
    </source>
</evidence>
<dbReference type="InterPro" id="IPR029058">
    <property type="entry name" value="AB_hydrolase_fold"/>
</dbReference>
<dbReference type="Proteomes" id="UP000005439">
    <property type="component" value="Chromosome"/>
</dbReference>
<dbReference type="KEGG" id="sap:Sulac_1324"/>
<keyword evidence="3" id="KW-0378">Hydrolase</keyword>
<keyword evidence="4" id="KW-1185">Reference proteome</keyword>
<dbReference type="EMBL" id="CP003179">
    <property type="protein sequence ID" value="AEW04821.1"/>
    <property type="molecule type" value="Genomic_DNA"/>
</dbReference>
<evidence type="ECO:0000313" key="3">
    <source>
        <dbReference type="EMBL" id="AEW04821.1"/>
    </source>
</evidence>
<gene>
    <name evidence="3" type="ordered locus">Sulac_1324</name>
</gene>
<dbReference type="HOGENOM" id="CLU_020336_50_4_9"/>
<name>G8TVX7_SULAD</name>
<proteinExistence type="inferred from homology"/>
<evidence type="ECO:0000313" key="4">
    <source>
        <dbReference type="Proteomes" id="UP000005439"/>
    </source>
</evidence>
<evidence type="ECO:0000256" key="1">
    <source>
        <dbReference type="ARBA" id="ARBA00008645"/>
    </source>
</evidence>
<protein>
    <submittedName>
        <fullName evidence="3">Alpha/beta hydrolase fold protein</fullName>
    </submittedName>
</protein>
<sequence length="259" mass="28552">MSSRTSEGIKYWVMGDGPEAVFCHPSLGLGRFLFHRLIPPLSRHYTVVTWDPRGIGDNAGYVPRLTDWVKDVVSMMDEVGKPAHLIGVSLGTWVMPRVALARPEAVQKLVMIGATPGFAGGEEQVAARRQEIEQMGMAAFARQYAEGTLAPAVDEDMRQKLADSLAECQSDAYLASMREIYLVDNRTIWPNVHQPTLFLVGSRDSRTPPAAAEALAELLPEGLAQVRVIPQAGHLALLDYPDRVYHLIEEFLSRGTLSD</sequence>
<dbReference type="Gene3D" id="3.40.50.1820">
    <property type="entry name" value="alpha/beta hydrolase"/>
    <property type="match status" value="1"/>
</dbReference>
<dbReference type="GO" id="GO:0016787">
    <property type="term" value="F:hydrolase activity"/>
    <property type="evidence" value="ECO:0007669"/>
    <property type="project" value="UniProtKB-KW"/>
</dbReference>
<dbReference type="SUPFAM" id="SSF53474">
    <property type="entry name" value="alpha/beta-Hydrolases"/>
    <property type="match status" value="1"/>
</dbReference>
<dbReference type="AlphaFoldDB" id="G8TVX7"/>
<reference evidence="4" key="1">
    <citation type="submission" date="2011-12" db="EMBL/GenBank/DDBJ databases">
        <title>The complete genome of chromosome of Sulfobacillus acidophilus DSM 10332.</title>
        <authorList>
            <person name="Lucas S."/>
            <person name="Han J."/>
            <person name="Lapidus A."/>
            <person name="Bruce D."/>
            <person name="Goodwin L."/>
            <person name="Pitluck S."/>
            <person name="Peters L."/>
            <person name="Kyrpides N."/>
            <person name="Mavromatis K."/>
            <person name="Ivanova N."/>
            <person name="Mikhailova N."/>
            <person name="Chertkov O."/>
            <person name="Saunders E."/>
            <person name="Detter J.C."/>
            <person name="Tapia R."/>
            <person name="Han C."/>
            <person name="Land M."/>
            <person name="Hauser L."/>
            <person name="Markowitz V."/>
            <person name="Cheng J.-F."/>
            <person name="Hugenholtz P."/>
            <person name="Woyke T."/>
            <person name="Wu D."/>
            <person name="Pukall R."/>
            <person name="Gehrich-Schroeter G."/>
            <person name="Schneider S."/>
            <person name="Klenk H.-P."/>
            <person name="Eisen J.A."/>
        </authorList>
    </citation>
    <scope>NUCLEOTIDE SEQUENCE [LARGE SCALE GENOMIC DNA]</scope>
    <source>
        <strain evidence="4">ATCC 700253 / DSM 10332 / NAL</strain>
    </source>
</reference>
<dbReference type="STRING" id="679936.Sulac_1324"/>
<dbReference type="InterPro" id="IPR000073">
    <property type="entry name" value="AB_hydrolase_1"/>
</dbReference>
<dbReference type="PANTHER" id="PTHR43039">
    <property type="entry name" value="ESTERASE-RELATED"/>
    <property type="match status" value="1"/>
</dbReference>